<gene>
    <name evidence="3" type="ORF">HGO97_003895</name>
</gene>
<dbReference type="InterPro" id="IPR015854">
    <property type="entry name" value="ABC_transpr_LolD-like"/>
</dbReference>
<keyword evidence="4" id="KW-1185">Reference proteome</keyword>
<dbReference type="PANTHER" id="PTHR24220">
    <property type="entry name" value="IMPORT ATP-BINDING PROTEIN"/>
    <property type="match status" value="1"/>
</dbReference>
<name>A0ABS6D046_9FIRM</name>
<organism evidence="3 4">
    <name type="scientific">Faecalicatena faecalis</name>
    <dbReference type="NCBI Taxonomy" id="2726362"/>
    <lineage>
        <taxon>Bacteria</taxon>
        <taxon>Bacillati</taxon>
        <taxon>Bacillota</taxon>
        <taxon>Clostridia</taxon>
        <taxon>Lachnospirales</taxon>
        <taxon>Lachnospiraceae</taxon>
        <taxon>Faecalicatena</taxon>
    </lineage>
</organism>
<dbReference type="InterPro" id="IPR003593">
    <property type="entry name" value="AAA+_ATPase"/>
</dbReference>
<evidence type="ECO:0000256" key="1">
    <source>
        <dbReference type="ARBA" id="ARBA00022448"/>
    </source>
</evidence>
<keyword evidence="1" id="KW-0813">Transport</keyword>
<feature type="domain" description="ABC transporter" evidence="2">
    <location>
        <begin position="2"/>
        <end position="241"/>
    </location>
</feature>
<proteinExistence type="predicted"/>
<dbReference type="Proteomes" id="UP000723714">
    <property type="component" value="Unassembled WGS sequence"/>
</dbReference>
<accession>A0ABS6D046</accession>
<comment type="caution">
    <text evidence="3">The sequence shown here is derived from an EMBL/GenBank/DDBJ whole genome shotgun (WGS) entry which is preliminary data.</text>
</comment>
<dbReference type="Pfam" id="PF00005">
    <property type="entry name" value="ABC_tran"/>
    <property type="match status" value="1"/>
</dbReference>
<sequence>MLKVNHLSKSYQTGTNMYPVLKDITFHVNKGEFVAVMGPSGSGKTTLLNCISCFIPHDHGEILLNDKNLTGLDENKLAAIRNKHLGFVFQDFMLLDGLSVFENICLPQIIAKKPIPQMEAKAQKLCSLFGIEKIKDKYPAEISGGEKQRTAVARAMMNQPYVLLADEPTGNLDSKSCKAVIDAFLQAKNEMHTTIFMVTHDSYAASFCDRVIVLKDGEVNQELTKTGTRREFMDQLLNVLRELGGDDSHDAA</sequence>
<dbReference type="InterPro" id="IPR017911">
    <property type="entry name" value="MacB-like_ATP-bd"/>
</dbReference>
<dbReference type="CDD" id="cd03255">
    <property type="entry name" value="ABC_MJ0796_LolCDE_FtsE"/>
    <property type="match status" value="1"/>
</dbReference>
<evidence type="ECO:0000313" key="4">
    <source>
        <dbReference type="Proteomes" id="UP000723714"/>
    </source>
</evidence>
<protein>
    <submittedName>
        <fullName evidence="3">ABC transporter ATP-binding protein</fullName>
    </submittedName>
</protein>
<keyword evidence="3" id="KW-0547">Nucleotide-binding</keyword>
<dbReference type="PANTHER" id="PTHR24220:SF674">
    <property type="entry name" value="BACITRACIN EXPORT ATP-BINDING PROTEIN BCEA"/>
    <property type="match status" value="1"/>
</dbReference>
<evidence type="ECO:0000313" key="3">
    <source>
        <dbReference type="EMBL" id="MBU3874955.1"/>
    </source>
</evidence>
<dbReference type="SMART" id="SM00382">
    <property type="entry name" value="AAA"/>
    <property type="match status" value="1"/>
</dbReference>
<dbReference type="EMBL" id="JABACJ020000002">
    <property type="protein sequence ID" value="MBU3874955.1"/>
    <property type="molecule type" value="Genomic_DNA"/>
</dbReference>
<evidence type="ECO:0000259" key="2">
    <source>
        <dbReference type="PROSITE" id="PS50893"/>
    </source>
</evidence>
<dbReference type="InterPro" id="IPR003439">
    <property type="entry name" value="ABC_transporter-like_ATP-bd"/>
</dbReference>
<dbReference type="GO" id="GO:0005524">
    <property type="term" value="F:ATP binding"/>
    <property type="evidence" value="ECO:0007669"/>
    <property type="project" value="UniProtKB-KW"/>
</dbReference>
<dbReference type="PROSITE" id="PS50893">
    <property type="entry name" value="ABC_TRANSPORTER_2"/>
    <property type="match status" value="1"/>
</dbReference>
<keyword evidence="3" id="KW-0067">ATP-binding</keyword>
<reference evidence="3 4" key="1">
    <citation type="submission" date="2021-06" db="EMBL/GenBank/DDBJ databases">
        <title>Faecalicatena sp. nov. isolated from porcine feces.</title>
        <authorList>
            <person name="Oh B.S."/>
            <person name="Lee J.H."/>
        </authorList>
    </citation>
    <scope>NUCLEOTIDE SEQUENCE [LARGE SCALE GENOMIC DNA]</scope>
    <source>
        <strain evidence="3 4">AGMB00832</strain>
    </source>
</reference>
<dbReference type="RefSeq" id="WP_216239633.1">
    <property type="nucleotide sequence ID" value="NZ_JABACJ020000002.1"/>
</dbReference>